<keyword evidence="3" id="KW-0378">Hydrolase</keyword>
<protein>
    <submittedName>
        <fullName evidence="7">Mitochondrial inner membrane protease subunit</fullName>
    </submittedName>
</protein>
<evidence type="ECO:0000256" key="5">
    <source>
        <dbReference type="ARBA" id="ARBA00023136"/>
    </source>
</evidence>
<gene>
    <name evidence="7" type="ORF">HaLaN_13784</name>
</gene>
<evidence type="ECO:0000256" key="1">
    <source>
        <dbReference type="ARBA" id="ARBA00004273"/>
    </source>
</evidence>
<dbReference type="SUPFAM" id="SSF51306">
    <property type="entry name" value="LexA/Signal peptidase"/>
    <property type="match status" value="1"/>
</dbReference>
<evidence type="ECO:0000256" key="4">
    <source>
        <dbReference type="ARBA" id="ARBA00023128"/>
    </source>
</evidence>
<keyword evidence="7" id="KW-0645">Protease</keyword>
<dbReference type="GO" id="GO:0042720">
    <property type="term" value="C:mitochondrial inner membrane peptidase complex"/>
    <property type="evidence" value="ECO:0007669"/>
    <property type="project" value="TreeGrafter"/>
</dbReference>
<dbReference type="Proteomes" id="UP000485058">
    <property type="component" value="Unassembled WGS sequence"/>
</dbReference>
<keyword evidence="2" id="KW-0999">Mitochondrion inner membrane</keyword>
<comment type="subcellular location">
    <subcellularLocation>
        <location evidence="1">Mitochondrion inner membrane</location>
    </subcellularLocation>
</comment>
<dbReference type="PANTHER" id="PTHR12383">
    <property type="entry name" value="PROTEASE FAMILY S26 MITOCHONDRIAL INNER MEMBRANE PROTEASE-RELATED"/>
    <property type="match status" value="1"/>
</dbReference>
<accession>A0A699ZE95</accession>
<organism evidence="7 8">
    <name type="scientific">Haematococcus lacustris</name>
    <name type="common">Green alga</name>
    <name type="synonym">Haematococcus pluvialis</name>
    <dbReference type="NCBI Taxonomy" id="44745"/>
    <lineage>
        <taxon>Eukaryota</taxon>
        <taxon>Viridiplantae</taxon>
        <taxon>Chlorophyta</taxon>
        <taxon>core chlorophytes</taxon>
        <taxon>Chlorophyceae</taxon>
        <taxon>CS clade</taxon>
        <taxon>Chlamydomonadales</taxon>
        <taxon>Haematococcaceae</taxon>
        <taxon>Haematococcus</taxon>
    </lineage>
</organism>
<dbReference type="InterPro" id="IPR019533">
    <property type="entry name" value="Peptidase_S26"/>
</dbReference>
<proteinExistence type="predicted"/>
<reference evidence="7 8" key="1">
    <citation type="submission" date="2020-02" db="EMBL/GenBank/DDBJ databases">
        <title>Draft genome sequence of Haematococcus lacustris strain NIES-144.</title>
        <authorList>
            <person name="Morimoto D."/>
            <person name="Nakagawa S."/>
            <person name="Yoshida T."/>
            <person name="Sawayama S."/>
        </authorList>
    </citation>
    <scope>NUCLEOTIDE SEQUENCE [LARGE SCALE GENOMIC DNA]</scope>
    <source>
        <strain evidence="7 8">NIES-144</strain>
    </source>
</reference>
<evidence type="ECO:0000313" key="7">
    <source>
        <dbReference type="EMBL" id="GFH17204.1"/>
    </source>
</evidence>
<dbReference type="InterPro" id="IPR036286">
    <property type="entry name" value="LexA/Signal_pep-like_sf"/>
</dbReference>
<evidence type="ECO:0000256" key="3">
    <source>
        <dbReference type="ARBA" id="ARBA00022801"/>
    </source>
</evidence>
<dbReference type="GO" id="GO:0006465">
    <property type="term" value="P:signal peptide processing"/>
    <property type="evidence" value="ECO:0007669"/>
    <property type="project" value="InterPro"/>
</dbReference>
<comment type="caution">
    <text evidence="7">The sequence shown here is derived from an EMBL/GenBank/DDBJ whole genome shotgun (WGS) entry which is preliminary data.</text>
</comment>
<evidence type="ECO:0000259" key="6">
    <source>
        <dbReference type="Pfam" id="PF10502"/>
    </source>
</evidence>
<keyword evidence="8" id="KW-1185">Reference proteome</keyword>
<keyword evidence="4" id="KW-0496">Mitochondrion</keyword>
<dbReference type="Pfam" id="PF10502">
    <property type="entry name" value="Peptidase_S26"/>
    <property type="match status" value="1"/>
</dbReference>
<evidence type="ECO:0000313" key="8">
    <source>
        <dbReference type="Proteomes" id="UP000485058"/>
    </source>
</evidence>
<dbReference type="InterPro" id="IPR052064">
    <property type="entry name" value="Mito_IMP1_subunit"/>
</dbReference>
<keyword evidence="5" id="KW-0472">Membrane</keyword>
<evidence type="ECO:0000256" key="2">
    <source>
        <dbReference type="ARBA" id="ARBA00022792"/>
    </source>
</evidence>
<dbReference type="PROSITE" id="PS00761">
    <property type="entry name" value="SPASE_I_3"/>
    <property type="match status" value="1"/>
</dbReference>
<dbReference type="Gene3D" id="2.10.109.10">
    <property type="entry name" value="Umud Fragment, subunit A"/>
    <property type="match status" value="1"/>
</dbReference>
<sequence length="61" mass="6111">MVVEAAAPAAPAAPAASAALVPVGHVWIQGDNLLHSLDSRVYGPVPAALLRGRVLYQAGPG</sequence>
<dbReference type="AlphaFoldDB" id="A0A699ZE95"/>
<dbReference type="PANTHER" id="PTHR12383:SF16">
    <property type="entry name" value="MITOCHONDRIAL INNER MEMBRANE PROTEASE SUBUNIT 1"/>
    <property type="match status" value="1"/>
</dbReference>
<dbReference type="EMBL" id="BLLF01001111">
    <property type="protein sequence ID" value="GFH17204.1"/>
    <property type="molecule type" value="Genomic_DNA"/>
</dbReference>
<dbReference type="GO" id="GO:0004252">
    <property type="term" value="F:serine-type endopeptidase activity"/>
    <property type="evidence" value="ECO:0007669"/>
    <property type="project" value="InterPro"/>
</dbReference>
<dbReference type="InterPro" id="IPR019758">
    <property type="entry name" value="Pept_S26A_signal_pept_1_CS"/>
</dbReference>
<name>A0A699ZE95_HAELA</name>
<dbReference type="CDD" id="cd06530">
    <property type="entry name" value="S26_SPase_I"/>
    <property type="match status" value="1"/>
</dbReference>
<dbReference type="GO" id="GO:0006627">
    <property type="term" value="P:protein processing involved in protein targeting to mitochondrion"/>
    <property type="evidence" value="ECO:0007669"/>
    <property type="project" value="TreeGrafter"/>
</dbReference>
<feature type="domain" description="Peptidase S26" evidence="6">
    <location>
        <begin position="17"/>
        <end position="54"/>
    </location>
</feature>